<evidence type="ECO:0000313" key="2">
    <source>
        <dbReference type="Proteomes" id="UP001272515"/>
    </source>
</evidence>
<gene>
    <name evidence="1" type="ORF">RVY80_09575</name>
</gene>
<protein>
    <recommendedName>
        <fullName evidence="3">Colicin D C-terminal domain-containing protein</fullName>
    </recommendedName>
</protein>
<evidence type="ECO:0008006" key="3">
    <source>
        <dbReference type="Google" id="ProtNLM"/>
    </source>
</evidence>
<comment type="caution">
    <text evidence="1">The sequence shown here is derived from an EMBL/GenBank/DDBJ whole genome shotgun (WGS) entry which is preliminary data.</text>
</comment>
<organism evidence="1 2">
    <name type="scientific">Veillonella absiana</name>
    <dbReference type="NCBI Taxonomy" id="3079305"/>
    <lineage>
        <taxon>Bacteria</taxon>
        <taxon>Bacillati</taxon>
        <taxon>Bacillota</taxon>
        <taxon>Negativicutes</taxon>
        <taxon>Veillonellales</taxon>
        <taxon>Veillonellaceae</taxon>
        <taxon>Veillonella</taxon>
    </lineage>
</organism>
<dbReference type="RefSeq" id="WP_317330439.1">
    <property type="nucleotide sequence ID" value="NZ_JAWJZA010000026.1"/>
</dbReference>
<proteinExistence type="predicted"/>
<keyword evidence="2" id="KW-1185">Reference proteome</keyword>
<sequence>MSAALEFILEFIIQTLLEWGLMGDWFSDKDNRRLKRIEKIVAKECKNVQAQLGCTGKEARYITKSINTVIDGHIKTIHLDNNVEGQFVTSKNEQGTFFMNPDGRMERVEYKGHVFGNNWFNQYAN</sequence>
<name>A0ABU3ZAW5_9FIRM</name>
<accession>A0ABU3ZAW5</accession>
<evidence type="ECO:0000313" key="1">
    <source>
        <dbReference type="EMBL" id="MDV5089069.1"/>
    </source>
</evidence>
<reference evidence="1 2" key="1">
    <citation type="submission" date="2023-10" db="EMBL/GenBank/DDBJ databases">
        <title>Veillonella sp. nov., isolated from a pig farm feces dump.</title>
        <authorList>
            <person name="Chang Y.-H."/>
        </authorList>
    </citation>
    <scope>NUCLEOTIDE SEQUENCE [LARGE SCALE GENOMIC DNA]</scope>
    <source>
        <strain evidence="1 2">YH-vei2233</strain>
    </source>
</reference>
<dbReference type="EMBL" id="JAWJZB010000011">
    <property type="protein sequence ID" value="MDV5089069.1"/>
    <property type="molecule type" value="Genomic_DNA"/>
</dbReference>
<dbReference type="Proteomes" id="UP001272515">
    <property type="component" value="Unassembled WGS sequence"/>
</dbReference>